<dbReference type="InterPro" id="IPR058913">
    <property type="entry name" value="Integrase_dom_put"/>
</dbReference>
<dbReference type="STRING" id="1076256.A0A2H3BVL2"/>
<dbReference type="PANTHER" id="PTHR46791">
    <property type="entry name" value="EXPRESSED PROTEIN"/>
    <property type="match status" value="1"/>
</dbReference>
<accession>A0A2H3BVL2</accession>
<name>A0A2H3BVL2_9AGAR</name>
<keyword evidence="3" id="KW-1185">Reference proteome</keyword>
<evidence type="ECO:0000313" key="3">
    <source>
        <dbReference type="Proteomes" id="UP000218334"/>
    </source>
</evidence>
<gene>
    <name evidence="2" type="ORF">ARMSODRAFT_988814</name>
</gene>
<organism evidence="2 3">
    <name type="scientific">Armillaria solidipes</name>
    <dbReference type="NCBI Taxonomy" id="1076256"/>
    <lineage>
        <taxon>Eukaryota</taxon>
        <taxon>Fungi</taxon>
        <taxon>Dikarya</taxon>
        <taxon>Basidiomycota</taxon>
        <taxon>Agaricomycotina</taxon>
        <taxon>Agaricomycetes</taxon>
        <taxon>Agaricomycetidae</taxon>
        <taxon>Agaricales</taxon>
        <taxon>Marasmiineae</taxon>
        <taxon>Physalacriaceae</taxon>
        <taxon>Armillaria</taxon>
    </lineage>
</organism>
<evidence type="ECO:0000259" key="1">
    <source>
        <dbReference type="Pfam" id="PF24764"/>
    </source>
</evidence>
<feature type="domain" description="Integrase core" evidence="1">
    <location>
        <begin position="71"/>
        <end position="146"/>
    </location>
</feature>
<evidence type="ECO:0000313" key="2">
    <source>
        <dbReference type="EMBL" id="PBK67943.1"/>
    </source>
</evidence>
<dbReference type="PANTHER" id="PTHR46791:SF5">
    <property type="entry name" value="CLR5 DOMAIN-CONTAINING PROTEIN-RELATED"/>
    <property type="match status" value="1"/>
</dbReference>
<dbReference type="EMBL" id="KZ293434">
    <property type="protein sequence ID" value="PBK67943.1"/>
    <property type="molecule type" value="Genomic_DNA"/>
</dbReference>
<dbReference type="Proteomes" id="UP000218334">
    <property type="component" value="Unassembled WGS sequence"/>
</dbReference>
<dbReference type="Pfam" id="PF24764">
    <property type="entry name" value="rva_4"/>
    <property type="match status" value="1"/>
</dbReference>
<proteinExistence type="predicted"/>
<dbReference type="AlphaFoldDB" id="A0A2H3BVL2"/>
<protein>
    <recommendedName>
        <fullName evidence="1">Integrase core domain-containing protein</fullName>
    </recommendedName>
</protein>
<sequence length="245" mass="28374">MSQNQGLNADPIHQFLIECHNISSQATFIVDSLPNAELAAVEGVVHQLYAIRTILHSLNDHQMAEEDINRSRLWLDVRKDSLETFRQIFQYLEENNLLDMDNSVHHICLFLVFHPRIQASLDRTRDAWNHHQLRTEHYKTPIAIYELSREKAIRRGYWTGDPGDSVDEVRRDPYYGIDGDIHDNYPFAPPEAETALNNDEDIEFVKTLMADFNFEAEDSNWGIEVYCEAVIRLLAIVEAHNTSIP</sequence>
<reference evidence="3" key="1">
    <citation type="journal article" date="2017" name="Nat. Ecol. Evol.">
        <title>Genome expansion and lineage-specific genetic innovations in the forest pathogenic fungi Armillaria.</title>
        <authorList>
            <person name="Sipos G."/>
            <person name="Prasanna A.N."/>
            <person name="Walter M.C."/>
            <person name="O'Connor E."/>
            <person name="Balint B."/>
            <person name="Krizsan K."/>
            <person name="Kiss B."/>
            <person name="Hess J."/>
            <person name="Varga T."/>
            <person name="Slot J."/>
            <person name="Riley R."/>
            <person name="Boka B."/>
            <person name="Rigling D."/>
            <person name="Barry K."/>
            <person name="Lee J."/>
            <person name="Mihaltcheva S."/>
            <person name="LaButti K."/>
            <person name="Lipzen A."/>
            <person name="Waldron R."/>
            <person name="Moloney N.M."/>
            <person name="Sperisen C."/>
            <person name="Kredics L."/>
            <person name="Vagvoelgyi C."/>
            <person name="Patrignani A."/>
            <person name="Fitzpatrick D."/>
            <person name="Nagy I."/>
            <person name="Doyle S."/>
            <person name="Anderson J.B."/>
            <person name="Grigoriev I.V."/>
            <person name="Gueldener U."/>
            <person name="Muensterkoetter M."/>
            <person name="Nagy L.G."/>
        </authorList>
    </citation>
    <scope>NUCLEOTIDE SEQUENCE [LARGE SCALE GENOMIC DNA]</scope>
    <source>
        <strain evidence="3">28-4</strain>
    </source>
</reference>